<name>S7RV24_GLOTA</name>
<proteinExistence type="predicted"/>
<evidence type="ECO:0000313" key="3">
    <source>
        <dbReference type="Proteomes" id="UP000030669"/>
    </source>
</evidence>
<dbReference type="EMBL" id="KB469299">
    <property type="protein sequence ID" value="EPQ57064.1"/>
    <property type="molecule type" value="Genomic_DNA"/>
</dbReference>
<feature type="compositionally biased region" description="Basic and acidic residues" evidence="1">
    <location>
        <begin position="108"/>
        <end position="123"/>
    </location>
</feature>
<dbReference type="GeneID" id="19303768"/>
<feature type="compositionally biased region" description="Acidic residues" evidence="1">
    <location>
        <begin position="124"/>
        <end position="150"/>
    </location>
</feature>
<feature type="region of interest" description="Disordered" evidence="1">
    <location>
        <begin position="1"/>
        <end position="150"/>
    </location>
</feature>
<feature type="compositionally biased region" description="Polar residues" evidence="1">
    <location>
        <begin position="75"/>
        <end position="90"/>
    </location>
</feature>
<evidence type="ECO:0000313" key="2">
    <source>
        <dbReference type="EMBL" id="EPQ57064.1"/>
    </source>
</evidence>
<organism evidence="2 3">
    <name type="scientific">Gloeophyllum trabeum (strain ATCC 11539 / FP-39264 / Madison 617)</name>
    <name type="common">Brown rot fungus</name>
    <dbReference type="NCBI Taxonomy" id="670483"/>
    <lineage>
        <taxon>Eukaryota</taxon>
        <taxon>Fungi</taxon>
        <taxon>Dikarya</taxon>
        <taxon>Basidiomycota</taxon>
        <taxon>Agaricomycotina</taxon>
        <taxon>Agaricomycetes</taxon>
        <taxon>Gloeophyllales</taxon>
        <taxon>Gloeophyllaceae</taxon>
        <taxon>Gloeophyllum</taxon>
    </lineage>
</organism>
<keyword evidence="3" id="KW-1185">Reference proteome</keyword>
<reference evidence="2 3" key="1">
    <citation type="journal article" date="2012" name="Science">
        <title>The Paleozoic origin of enzymatic lignin decomposition reconstructed from 31 fungal genomes.</title>
        <authorList>
            <person name="Floudas D."/>
            <person name="Binder M."/>
            <person name="Riley R."/>
            <person name="Barry K."/>
            <person name="Blanchette R.A."/>
            <person name="Henrissat B."/>
            <person name="Martinez A.T."/>
            <person name="Otillar R."/>
            <person name="Spatafora J.W."/>
            <person name="Yadav J.S."/>
            <person name="Aerts A."/>
            <person name="Benoit I."/>
            <person name="Boyd A."/>
            <person name="Carlson A."/>
            <person name="Copeland A."/>
            <person name="Coutinho P.M."/>
            <person name="de Vries R.P."/>
            <person name="Ferreira P."/>
            <person name="Findley K."/>
            <person name="Foster B."/>
            <person name="Gaskell J."/>
            <person name="Glotzer D."/>
            <person name="Gorecki P."/>
            <person name="Heitman J."/>
            <person name="Hesse C."/>
            <person name="Hori C."/>
            <person name="Igarashi K."/>
            <person name="Jurgens J.A."/>
            <person name="Kallen N."/>
            <person name="Kersten P."/>
            <person name="Kohler A."/>
            <person name="Kuees U."/>
            <person name="Kumar T.K.A."/>
            <person name="Kuo A."/>
            <person name="LaButti K."/>
            <person name="Larrondo L.F."/>
            <person name="Lindquist E."/>
            <person name="Ling A."/>
            <person name="Lombard V."/>
            <person name="Lucas S."/>
            <person name="Lundell T."/>
            <person name="Martin R."/>
            <person name="McLaughlin D.J."/>
            <person name="Morgenstern I."/>
            <person name="Morin E."/>
            <person name="Murat C."/>
            <person name="Nagy L.G."/>
            <person name="Nolan M."/>
            <person name="Ohm R.A."/>
            <person name="Patyshakuliyeva A."/>
            <person name="Rokas A."/>
            <person name="Ruiz-Duenas F.J."/>
            <person name="Sabat G."/>
            <person name="Salamov A."/>
            <person name="Samejima M."/>
            <person name="Schmutz J."/>
            <person name="Slot J.C."/>
            <person name="St John F."/>
            <person name="Stenlid J."/>
            <person name="Sun H."/>
            <person name="Sun S."/>
            <person name="Syed K."/>
            <person name="Tsang A."/>
            <person name="Wiebenga A."/>
            <person name="Young D."/>
            <person name="Pisabarro A."/>
            <person name="Eastwood D.C."/>
            <person name="Martin F."/>
            <person name="Cullen D."/>
            <person name="Grigoriev I.V."/>
            <person name="Hibbett D.S."/>
        </authorList>
    </citation>
    <scope>NUCLEOTIDE SEQUENCE [LARGE SCALE GENOMIC DNA]</scope>
    <source>
        <strain evidence="2 3">ATCC 11539</strain>
    </source>
</reference>
<evidence type="ECO:0000256" key="1">
    <source>
        <dbReference type="SAM" id="MobiDB-lite"/>
    </source>
</evidence>
<sequence>MSDSSSDIFSSEDEDSISISAFPPTCHPPAMQISLPPSSHFMDFHDRAQLTPISETSEMDEDEDEDEEQTPALDTASQTPSLTSASSVESYGNPKTLRRVGRSRKWYRAREESRQAKRKREQEQEQEMEMDLLDSGSESESEYSDSEEGY</sequence>
<dbReference type="HOGENOM" id="CLU_1740700_0_0_1"/>
<accession>S7RV24</accession>
<feature type="compositionally biased region" description="Basic residues" evidence="1">
    <location>
        <begin position="96"/>
        <end position="107"/>
    </location>
</feature>
<gene>
    <name evidence="2" type="ORF">GLOTRDRAFT_137489</name>
</gene>
<feature type="compositionally biased region" description="Acidic residues" evidence="1">
    <location>
        <begin position="57"/>
        <end position="69"/>
    </location>
</feature>
<dbReference type="AlphaFoldDB" id="S7RV24"/>
<dbReference type="RefSeq" id="XP_007864220.1">
    <property type="nucleotide sequence ID" value="XM_007866029.1"/>
</dbReference>
<protein>
    <submittedName>
        <fullName evidence="2">Uncharacterized protein</fullName>
    </submittedName>
</protein>
<dbReference type="Proteomes" id="UP000030669">
    <property type="component" value="Unassembled WGS sequence"/>
</dbReference>
<dbReference type="KEGG" id="gtr:GLOTRDRAFT_137489"/>